<dbReference type="AlphaFoldDB" id="A0A370FS44"/>
<feature type="domain" description="HDOD" evidence="1">
    <location>
        <begin position="207"/>
        <end position="393"/>
    </location>
</feature>
<dbReference type="OrthoDB" id="9804751at2"/>
<dbReference type="RefSeq" id="WP_114801455.1">
    <property type="nucleotide sequence ID" value="NZ_QQAV01000001.1"/>
</dbReference>
<dbReference type="InterPro" id="IPR001633">
    <property type="entry name" value="EAL_dom"/>
</dbReference>
<dbReference type="SUPFAM" id="SSF141868">
    <property type="entry name" value="EAL domain-like"/>
    <property type="match status" value="1"/>
</dbReference>
<evidence type="ECO:0000313" key="2">
    <source>
        <dbReference type="EMBL" id="RDI28578.1"/>
    </source>
</evidence>
<gene>
    <name evidence="2" type="ORF">DFR41_101334</name>
</gene>
<organism evidence="2 3">
    <name type="scientific">Pseudacidovorax intermedius</name>
    <dbReference type="NCBI Taxonomy" id="433924"/>
    <lineage>
        <taxon>Bacteria</taxon>
        <taxon>Pseudomonadati</taxon>
        <taxon>Pseudomonadota</taxon>
        <taxon>Betaproteobacteria</taxon>
        <taxon>Burkholderiales</taxon>
        <taxon>Comamonadaceae</taxon>
        <taxon>Pseudacidovorax</taxon>
    </lineage>
</organism>
<comment type="caution">
    <text evidence="2">The sequence shown here is derived from an EMBL/GenBank/DDBJ whole genome shotgun (WGS) entry which is preliminary data.</text>
</comment>
<dbReference type="SUPFAM" id="SSF109604">
    <property type="entry name" value="HD-domain/PDEase-like"/>
    <property type="match status" value="1"/>
</dbReference>
<dbReference type="Gene3D" id="3.20.20.450">
    <property type="entry name" value="EAL domain"/>
    <property type="match status" value="1"/>
</dbReference>
<keyword evidence="3" id="KW-1185">Reference proteome</keyword>
<name>A0A370FS44_9BURK</name>
<dbReference type="Pfam" id="PF08668">
    <property type="entry name" value="HDOD"/>
    <property type="match status" value="1"/>
</dbReference>
<dbReference type="InterPro" id="IPR013976">
    <property type="entry name" value="HDOD"/>
</dbReference>
<dbReference type="EMBL" id="QQAV01000001">
    <property type="protein sequence ID" value="RDI28578.1"/>
    <property type="molecule type" value="Genomic_DNA"/>
</dbReference>
<protein>
    <submittedName>
        <fullName evidence="2">EAL and modified HD-GYP domain-containing signal transduction protein</fullName>
    </submittedName>
</protein>
<proteinExistence type="predicted"/>
<sequence length="428" mass="45110">MRHDAAEALYIGRQPILGRDQQLHAYELLFRSGHAAGAQVLDGAQATATVIVNAFAELGMAHALDGHPAYINVDTQLLFSDVLELLPRQAVVLEILESVPATPAVLQRCLHLREAGFALALDDVVDFDARTAALLPLARVVKVDLLLLAADAVAPLVRRLRAAAPAVLLLAEKVERREQFDACLALGFSLFQGYHFARPTIIAGRRLGHSQHTLIRLMGQLGADADSGALEETLKPEPGLTMNLLRMANAAGAGTTRAVTSLRDVIQVLGRRHLQRWVQLLLFAADARGGTASPLLLMAATRGRLMESAAQLLRPRDAGLADGAFMVGMMSLMPAVVGLAMEDILGPLRLAPAIDRALRDGAGLLGELLALAQASESGNLQGLAQALQAHPDLSPALFNQAQAEALEWAHAIGRGTAPAGAGGSTGAG</sequence>
<dbReference type="InterPro" id="IPR052340">
    <property type="entry name" value="RNase_Y/CdgJ"/>
</dbReference>
<dbReference type="SMART" id="SM00052">
    <property type="entry name" value="EAL"/>
    <property type="match status" value="1"/>
</dbReference>
<evidence type="ECO:0000259" key="1">
    <source>
        <dbReference type="PROSITE" id="PS51833"/>
    </source>
</evidence>
<dbReference type="PANTHER" id="PTHR33525">
    <property type="match status" value="1"/>
</dbReference>
<dbReference type="Gene3D" id="1.10.3210.10">
    <property type="entry name" value="Hypothetical protein af1432"/>
    <property type="match status" value="1"/>
</dbReference>
<dbReference type="InterPro" id="IPR035919">
    <property type="entry name" value="EAL_sf"/>
</dbReference>
<dbReference type="Pfam" id="PF00563">
    <property type="entry name" value="EAL"/>
    <property type="match status" value="1"/>
</dbReference>
<dbReference type="PANTHER" id="PTHR33525:SF4">
    <property type="entry name" value="CYCLIC DI-GMP PHOSPHODIESTERASE CDGJ"/>
    <property type="match status" value="1"/>
</dbReference>
<dbReference type="Proteomes" id="UP000255265">
    <property type="component" value="Unassembled WGS sequence"/>
</dbReference>
<reference evidence="2 3" key="1">
    <citation type="submission" date="2018-07" db="EMBL/GenBank/DDBJ databases">
        <title>Genomic Encyclopedia of Type Strains, Phase IV (KMG-IV): sequencing the most valuable type-strain genomes for metagenomic binning, comparative biology and taxonomic classification.</title>
        <authorList>
            <person name="Goeker M."/>
        </authorList>
    </citation>
    <scope>NUCLEOTIDE SEQUENCE [LARGE SCALE GENOMIC DNA]</scope>
    <source>
        <strain evidence="2 3">DSM 21352</strain>
    </source>
</reference>
<dbReference type="PIRSF" id="PIRSF003180">
    <property type="entry name" value="DiGMPpdiest_YuxH"/>
    <property type="match status" value="1"/>
</dbReference>
<dbReference type="InterPro" id="IPR014408">
    <property type="entry name" value="dGMP_Pdiesterase_EAL/HD-GYP"/>
</dbReference>
<accession>A0A370FS44</accession>
<evidence type="ECO:0000313" key="3">
    <source>
        <dbReference type="Proteomes" id="UP000255265"/>
    </source>
</evidence>
<dbReference type="PROSITE" id="PS51833">
    <property type="entry name" value="HDOD"/>
    <property type="match status" value="1"/>
</dbReference>